<dbReference type="EMBL" id="JAFKMG010000332">
    <property type="protein sequence ID" value="MBN8798382.1"/>
    <property type="molecule type" value="Genomic_DNA"/>
</dbReference>
<evidence type="ECO:0000313" key="3">
    <source>
        <dbReference type="EMBL" id="MBN8798382.1"/>
    </source>
</evidence>
<feature type="signal peptide" evidence="2">
    <location>
        <begin position="1"/>
        <end position="17"/>
    </location>
</feature>
<evidence type="ECO:0000313" key="4">
    <source>
        <dbReference type="Proteomes" id="UP000664815"/>
    </source>
</evidence>
<name>A0A9D8KYS1_9GAMM</name>
<dbReference type="Proteomes" id="UP000664815">
    <property type="component" value="Unassembled WGS sequence"/>
</dbReference>
<evidence type="ECO:0000256" key="1">
    <source>
        <dbReference type="SAM" id="MobiDB-lite"/>
    </source>
</evidence>
<reference evidence="3" key="1">
    <citation type="submission" date="2021-02" db="EMBL/GenBank/DDBJ databases">
        <title>Thiocyanate and organic carbon inputs drive convergent selection for specific autotrophic Afipia and Thiobacillus strains within complex microbiomes.</title>
        <authorList>
            <person name="Huddy R.J."/>
            <person name="Sachdeva R."/>
            <person name="Kadzinga F."/>
            <person name="Kantor R.S."/>
            <person name="Harrison S.T.L."/>
            <person name="Banfield J.F."/>
        </authorList>
    </citation>
    <scope>NUCLEOTIDE SEQUENCE</scope>
    <source>
        <strain evidence="3">SCN18_10_11_15_R1_P_69_7</strain>
    </source>
</reference>
<feature type="region of interest" description="Disordered" evidence="1">
    <location>
        <begin position="70"/>
        <end position="91"/>
    </location>
</feature>
<feature type="compositionally biased region" description="Low complexity" evidence="1">
    <location>
        <begin position="20"/>
        <end position="39"/>
    </location>
</feature>
<accession>A0A9D8KYS1</accession>
<protein>
    <submittedName>
        <fullName evidence="3">Uncharacterized protein</fullName>
    </submittedName>
</protein>
<dbReference type="AlphaFoldDB" id="A0A9D8KYS1"/>
<evidence type="ECO:0000256" key="2">
    <source>
        <dbReference type="SAM" id="SignalP"/>
    </source>
</evidence>
<feature type="region of interest" description="Disordered" evidence="1">
    <location>
        <begin position="18"/>
        <end position="39"/>
    </location>
</feature>
<organism evidence="3 4">
    <name type="scientific">Stenotrophomonas nitritireducens</name>
    <dbReference type="NCBI Taxonomy" id="83617"/>
    <lineage>
        <taxon>Bacteria</taxon>
        <taxon>Pseudomonadati</taxon>
        <taxon>Pseudomonadota</taxon>
        <taxon>Gammaproteobacteria</taxon>
        <taxon>Lysobacterales</taxon>
        <taxon>Lysobacteraceae</taxon>
        <taxon>Stenotrophomonas</taxon>
    </lineage>
</organism>
<gene>
    <name evidence="3" type="ORF">J0H45_03335</name>
</gene>
<feature type="chain" id="PRO_5039679645" evidence="2">
    <location>
        <begin position="18"/>
        <end position="91"/>
    </location>
</feature>
<sequence>MLATVALGLLPIGQVAAQTSAPANSPEAQEAAPPAKQGKPVRICEYEDITGSRMKKRICLTPEQWEARQKAAKDFTRELDAKPVAKDGDEG</sequence>
<keyword evidence="2" id="KW-0732">Signal</keyword>
<proteinExistence type="predicted"/>
<comment type="caution">
    <text evidence="3">The sequence shown here is derived from an EMBL/GenBank/DDBJ whole genome shotgun (WGS) entry which is preliminary data.</text>
</comment>